<accession>A0A6A6I360</accession>
<dbReference type="GeneID" id="54587125"/>
<name>A0A6A6I360_9PLEO</name>
<evidence type="ECO:0000313" key="1">
    <source>
        <dbReference type="EMBL" id="KAF2244706.1"/>
    </source>
</evidence>
<gene>
    <name evidence="1" type="ORF">BU26DRAFT_568712</name>
</gene>
<protein>
    <submittedName>
        <fullName evidence="1">Uncharacterized protein</fullName>
    </submittedName>
</protein>
<keyword evidence="2" id="KW-1185">Reference proteome</keyword>
<dbReference type="AlphaFoldDB" id="A0A6A6I360"/>
<dbReference type="Proteomes" id="UP000800094">
    <property type="component" value="Unassembled WGS sequence"/>
</dbReference>
<reference evidence="1" key="1">
    <citation type="journal article" date="2020" name="Stud. Mycol.">
        <title>101 Dothideomycetes genomes: a test case for predicting lifestyles and emergence of pathogens.</title>
        <authorList>
            <person name="Haridas S."/>
            <person name="Albert R."/>
            <person name="Binder M."/>
            <person name="Bloem J."/>
            <person name="Labutti K."/>
            <person name="Salamov A."/>
            <person name="Andreopoulos B."/>
            <person name="Baker S."/>
            <person name="Barry K."/>
            <person name="Bills G."/>
            <person name="Bluhm B."/>
            <person name="Cannon C."/>
            <person name="Castanera R."/>
            <person name="Culley D."/>
            <person name="Daum C."/>
            <person name="Ezra D."/>
            <person name="Gonzalez J."/>
            <person name="Henrissat B."/>
            <person name="Kuo A."/>
            <person name="Liang C."/>
            <person name="Lipzen A."/>
            <person name="Lutzoni F."/>
            <person name="Magnuson J."/>
            <person name="Mondo S."/>
            <person name="Nolan M."/>
            <person name="Ohm R."/>
            <person name="Pangilinan J."/>
            <person name="Park H.-J."/>
            <person name="Ramirez L."/>
            <person name="Alfaro M."/>
            <person name="Sun H."/>
            <person name="Tritt A."/>
            <person name="Yoshinaga Y."/>
            <person name="Zwiers L.-H."/>
            <person name="Turgeon B."/>
            <person name="Goodwin S."/>
            <person name="Spatafora J."/>
            <person name="Crous P."/>
            <person name="Grigoriev I."/>
        </authorList>
    </citation>
    <scope>NUCLEOTIDE SEQUENCE</scope>
    <source>
        <strain evidence="1">CBS 122368</strain>
    </source>
</reference>
<evidence type="ECO:0000313" key="2">
    <source>
        <dbReference type="Proteomes" id="UP000800094"/>
    </source>
</evidence>
<sequence>MGLNSPRLKEWVTQCNGRIFLGRKRETLEVYGPWVGELVLGKIYAPAALTKGAAIFNNPLYNKALAQLCVHGIGKKGHSTGLAQVNAHNIKTCNECQKGDFITLGYYLPFGAVYLFLPPGFGIDAEGHVVDKNDIDLKYTELLIMRSSFPPAEDTFVAFMACIFRNGKGQIRLPVYARLFAPSL</sequence>
<dbReference type="EMBL" id="ML987202">
    <property type="protein sequence ID" value="KAF2244706.1"/>
    <property type="molecule type" value="Genomic_DNA"/>
</dbReference>
<dbReference type="RefSeq" id="XP_033679710.1">
    <property type="nucleotide sequence ID" value="XM_033833795.1"/>
</dbReference>
<proteinExistence type="predicted"/>
<organism evidence="1 2">
    <name type="scientific">Trematosphaeria pertusa</name>
    <dbReference type="NCBI Taxonomy" id="390896"/>
    <lineage>
        <taxon>Eukaryota</taxon>
        <taxon>Fungi</taxon>
        <taxon>Dikarya</taxon>
        <taxon>Ascomycota</taxon>
        <taxon>Pezizomycotina</taxon>
        <taxon>Dothideomycetes</taxon>
        <taxon>Pleosporomycetidae</taxon>
        <taxon>Pleosporales</taxon>
        <taxon>Massarineae</taxon>
        <taxon>Trematosphaeriaceae</taxon>
        <taxon>Trematosphaeria</taxon>
    </lineage>
</organism>